<dbReference type="EnsemblMetazoa" id="ASIC002509-RA">
    <property type="protein sequence ID" value="ASIC002509-PA"/>
    <property type="gene ID" value="ASIC002509"/>
</dbReference>
<dbReference type="PROSITE" id="PS50835">
    <property type="entry name" value="IG_LIKE"/>
    <property type="match status" value="1"/>
</dbReference>
<feature type="compositionally biased region" description="Pro residues" evidence="3">
    <location>
        <begin position="959"/>
        <end position="970"/>
    </location>
</feature>
<feature type="region of interest" description="Disordered" evidence="3">
    <location>
        <begin position="947"/>
        <end position="983"/>
    </location>
</feature>
<feature type="region of interest" description="Disordered" evidence="3">
    <location>
        <begin position="462"/>
        <end position="782"/>
    </location>
</feature>
<dbReference type="EMBL" id="ATLV01010665">
    <property type="status" value="NOT_ANNOTATED_CDS"/>
    <property type="molecule type" value="Genomic_DNA"/>
</dbReference>
<evidence type="ECO:0000313" key="7">
    <source>
        <dbReference type="Proteomes" id="UP000030765"/>
    </source>
</evidence>
<reference evidence="6" key="2">
    <citation type="submission" date="2020-05" db="UniProtKB">
        <authorList>
            <consortium name="EnsemblMetazoa"/>
        </authorList>
    </citation>
    <scope>IDENTIFICATION</scope>
</reference>
<sequence length="983" mass="104438">MSMCLSHPSRYPSSPHWEIDVHTESIFPPVFGRRLQAQTVRGGDRVVLDVEVTGTPEPSVAWFRDDRPVQETLVLGSYALQQVGSCHKLIFEQIRPADSGKYMVLAKNAGGEAQSIADIAVLECESQAAPAPQPAPQKHVSFVDMVQQQQPKSDEPFDSSTSSAADGGGGGGGFSARRDFAAESMLHGPMTESTVVTETRRTTEATMRMEHKIHLPDLPVRFSQRTQTPTVPTVTEGTSPATGETSTTTGTNTEHIVTRSDATQTATLVTQTPTPAAPAAEQCSAASAGVVDQSDSRQESASIISSIVRDRPTNPVVQQPTNAFDLTAQLVGEDGRRAFVQPPPPPPPSSLYRRVAPAVAAAAGQDTKSSYPPAAAQHQAMTGGDEVLVVDAPKKVDFLRPQPETIPTPPIFNLGEGRDQPRFPHAEPLKLTRARSSSPRPSAEAIAMEKLWTAPKAFGGAAPWVQEEPPQVYRQYRPPPTLTTTTTPTSLGTPPSFTNKHQQQNTTEQKQQQQYSTLPFARKKPQPHPEHQPAKARSDSLRSDFQPIYQPAAVQQQPTQMYSSFSSTQQFQQASSTLSQQQYSQSSMQYQPYKPSLPVDVAPVQQAPPPAQSFPPQVVAPAPFKPAPAPSMFTPAPAPAPAPIPKFAPAPAPAPPAVVSAPLPQTSLAAGAGPSPAFLAGPSYNQTPQPFKPLPPPAITPSSLSNVAPAPAPVDSFVPQTYAQPPQPQPQPTYQAPAPAPVPTGPVSLPPYQEPLSFSSSQPPAVEPLYPGQLGGAGGAPGASVLPADFGYGAIAELGLEPGPQPTMGYAPKQASSERKSSYYREQIEQSLLESMDKEPERVPAGGVKIIPPSPRKKSRPAPAAGQSDTGSGGAPAPFEQPKAEELQPGQGAQTTAKSPFTATESEYESDLDGGVRKQNGYLADTEEVVQKSVSFASELIMPTSSASSLEVGFKSNPPRLPFPSSPFLPPFDTFLSSPKRDE</sequence>
<dbReference type="VEuPathDB" id="VectorBase:ASIC002509"/>
<feature type="compositionally biased region" description="Basic and acidic residues" evidence="3">
    <location>
        <begin position="527"/>
        <end position="542"/>
    </location>
</feature>
<dbReference type="PANTHER" id="PTHR45842">
    <property type="entry name" value="SYNAPTIC ADHESION-LIKE MOLECULE SALM"/>
    <property type="match status" value="1"/>
</dbReference>
<evidence type="ECO:0000256" key="2">
    <source>
        <dbReference type="ARBA" id="ARBA00023180"/>
    </source>
</evidence>
<dbReference type="OrthoDB" id="6070751at2759"/>
<feature type="compositionally biased region" description="Basic and acidic residues" evidence="3">
    <location>
        <begin position="816"/>
        <end position="828"/>
    </location>
</feature>
<dbReference type="InterPro" id="IPR013098">
    <property type="entry name" value="Ig_I-set"/>
</dbReference>
<reference evidence="5 7" key="1">
    <citation type="journal article" date="2014" name="BMC Genomics">
        <title>Genome sequence of Anopheles sinensis provides insight into genetics basis of mosquito competence for malaria parasites.</title>
        <authorList>
            <person name="Zhou D."/>
            <person name="Zhang D."/>
            <person name="Ding G."/>
            <person name="Shi L."/>
            <person name="Hou Q."/>
            <person name="Ye Y."/>
            <person name="Xu Y."/>
            <person name="Zhou H."/>
            <person name="Xiong C."/>
            <person name="Li S."/>
            <person name="Yu J."/>
            <person name="Hong S."/>
            <person name="Yu X."/>
            <person name="Zou P."/>
            <person name="Chen C."/>
            <person name="Chang X."/>
            <person name="Wang W."/>
            <person name="Lv Y."/>
            <person name="Sun Y."/>
            <person name="Ma L."/>
            <person name="Shen B."/>
            <person name="Zhu C."/>
        </authorList>
    </citation>
    <scope>NUCLEOTIDE SEQUENCE [LARGE SCALE GENOMIC DNA]</scope>
</reference>
<feature type="region of interest" description="Disordered" evidence="3">
    <location>
        <begin position="800"/>
        <end position="924"/>
    </location>
</feature>
<feature type="domain" description="Ig-like" evidence="4">
    <location>
        <begin position="28"/>
        <end position="120"/>
    </location>
</feature>
<evidence type="ECO:0000256" key="1">
    <source>
        <dbReference type="ARBA" id="ARBA00022729"/>
    </source>
</evidence>
<keyword evidence="2" id="KW-0325">Glycoprotein</keyword>
<proteinExistence type="predicted"/>
<protein>
    <submittedName>
        <fullName evidence="6">Ig-like domain-containing protein</fullName>
    </submittedName>
    <submittedName>
        <fullName evidence="5">Titin</fullName>
    </submittedName>
</protein>
<dbReference type="EMBL" id="KE524597">
    <property type="protein sequence ID" value="KFB35631.1"/>
    <property type="molecule type" value="Genomic_DNA"/>
</dbReference>
<dbReference type="Pfam" id="PF07679">
    <property type="entry name" value="I-set"/>
    <property type="match status" value="1"/>
</dbReference>
<keyword evidence="1" id="KW-0732">Signal</keyword>
<evidence type="ECO:0000259" key="4">
    <source>
        <dbReference type="PROSITE" id="PS50835"/>
    </source>
</evidence>
<feature type="compositionally biased region" description="Low complexity" evidence="3">
    <location>
        <begin position="971"/>
        <end position="983"/>
    </location>
</feature>
<dbReference type="SMART" id="SM00409">
    <property type="entry name" value="IG"/>
    <property type="match status" value="1"/>
</dbReference>
<feature type="region of interest" description="Disordered" evidence="3">
    <location>
        <begin position="229"/>
        <end position="251"/>
    </location>
</feature>
<dbReference type="InterPro" id="IPR003599">
    <property type="entry name" value="Ig_sub"/>
</dbReference>
<dbReference type="Gene3D" id="2.60.40.10">
    <property type="entry name" value="Immunoglobulins"/>
    <property type="match status" value="1"/>
</dbReference>
<dbReference type="PANTHER" id="PTHR45842:SF12">
    <property type="entry name" value="KEKKON 5, ISOFORM A"/>
    <property type="match status" value="1"/>
</dbReference>
<organism evidence="5">
    <name type="scientific">Anopheles sinensis</name>
    <name type="common">Mosquito</name>
    <dbReference type="NCBI Taxonomy" id="74873"/>
    <lineage>
        <taxon>Eukaryota</taxon>
        <taxon>Metazoa</taxon>
        <taxon>Ecdysozoa</taxon>
        <taxon>Arthropoda</taxon>
        <taxon>Hexapoda</taxon>
        <taxon>Insecta</taxon>
        <taxon>Pterygota</taxon>
        <taxon>Neoptera</taxon>
        <taxon>Endopterygota</taxon>
        <taxon>Diptera</taxon>
        <taxon>Nematocera</taxon>
        <taxon>Culicoidea</taxon>
        <taxon>Culicidae</taxon>
        <taxon>Anophelinae</taxon>
        <taxon>Anopheles</taxon>
    </lineage>
</organism>
<feature type="compositionally biased region" description="Polar residues" evidence="3">
    <location>
        <begin position="891"/>
        <end position="905"/>
    </location>
</feature>
<dbReference type="AlphaFoldDB" id="A0A084VCD7"/>
<dbReference type="VEuPathDB" id="VectorBase:ASIS010562"/>
<feature type="region of interest" description="Disordered" evidence="3">
    <location>
        <begin position="146"/>
        <end position="176"/>
    </location>
</feature>
<dbReference type="InterPro" id="IPR013783">
    <property type="entry name" value="Ig-like_fold"/>
</dbReference>
<feature type="compositionally biased region" description="Pro residues" evidence="3">
    <location>
        <begin position="738"/>
        <end position="753"/>
    </location>
</feature>
<dbReference type="InterPro" id="IPR050467">
    <property type="entry name" value="LRFN"/>
</dbReference>
<dbReference type="SUPFAM" id="SSF48726">
    <property type="entry name" value="Immunoglobulin"/>
    <property type="match status" value="1"/>
</dbReference>
<accession>A0A084VCD7</accession>
<evidence type="ECO:0000313" key="5">
    <source>
        <dbReference type="EMBL" id="KFB35631.1"/>
    </source>
</evidence>
<dbReference type="STRING" id="74873.A0A084VCD7"/>
<dbReference type="InterPro" id="IPR007110">
    <property type="entry name" value="Ig-like_dom"/>
</dbReference>
<dbReference type="Proteomes" id="UP000030765">
    <property type="component" value="Unassembled WGS sequence"/>
</dbReference>
<feature type="compositionally biased region" description="Low complexity" evidence="3">
    <location>
        <begin position="469"/>
        <end position="514"/>
    </location>
</feature>
<feature type="compositionally biased region" description="Pro residues" evidence="3">
    <location>
        <begin position="636"/>
        <end position="656"/>
    </location>
</feature>
<feature type="compositionally biased region" description="Low complexity" evidence="3">
    <location>
        <begin position="559"/>
        <end position="591"/>
    </location>
</feature>
<dbReference type="FunFam" id="2.60.40.10:FF:001151">
    <property type="entry name" value="Uncharacterized protein, isoform F"/>
    <property type="match status" value="1"/>
</dbReference>
<gene>
    <name evidence="5" type="ORF">ZHAS_00002509</name>
</gene>
<name>A0A084VCD7_ANOSI</name>
<dbReference type="InterPro" id="IPR036179">
    <property type="entry name" value="Ig-like_dom_sf"/>
</dbReference>
<feature type="compositionally biased region" description="Pro residues" evidence="3">
    <location>
        <begin position="690"/>
        <end position="699"/>
    </location>
</feature>
<dbReference type="OMA" id="HDRAFPG"/>
<evidence type="ECO:0000313" key="6">
    <source>
        <dbReference type="EnsemblMetazoa" id="ASIC002509-PA"/>
    </source>
</evidence>
<feature type="region of interest" description="Disordered" evidence="3">
    <location>
        <begin position="399"/>
        <end position="424"/>
    </location>
</feature>
<keyword evidence="7" id="KW-1185">Reference proteome</keyword>
<evidence type="ECO:0000256" key="3">
    <source>
        <dbReference type="SAM" id="MobiDB-lite"/>
    </source>
</evidence>